<organism evidence="3 4">
    <name type="scientific">Claviceps humidiphila</name>
    <dbReference type="NCBI Taxonomy" id="1294629"/>
    <lineage>
        <taxon>Eukaryota</taxon>
        <taxon>Fungi</taxon>
        <taxon>Dikarya</taxon>
        <taxon>Ascomycota</taxon>
        <taxon>Pezizomycotina</taxon>
        <taxon>Sordariomycetes</taxon>
        <taxon>Hypocreomycetidae</taxon>
        <taxon>Hypocreales</taxon>
        <taxon>Clavicipitaceae</taxon>
        <taxon>Claviceps</taxon>
    </lineage>
</organism>
<feature type="transmembrane region" description="Helical" evidence="1">
    <location>
        <begin position="12"/>
        <end position="37"/>
    </location>
</feature>
<evidence type="ECO:0000259" key="2">
    <source>
        <dbReference type="Pfam" id="PF16212"/>
    </source>
</evidence>
<dbReference type="EMBL" id="SRQM01000545">
    <property type="protein sequence ID" value="KAG6108712.1"/>
    <property type="molecule type" value="Genomic_DNA"/>
</dbReference>
<keyword evidence="4" id="KW-1185">Reference proteome</keyword>
<dbReference type="InterPro" id="IPR032630">
    <property type="entry name" value="P_typ_ATPase_c"/>
</dbReference>
<feature type="transmembrane region" description="Helical" evidence="1">
    <location>
        <begin position="57"/>
        <end position="77"/>
    </location>
</feature>
<keyword evidence="1" id="KW-1133">Transmembrane helix</keyword>
<keyword evidence="1" id="KW-0472">Membrane</keyword>
<accession>A0A9P7PUW5</accession>
<sequence>MRSILELHHKTVITFTGFFVSVTGWFLWCLFLSGMYPLKAGKDIVRNAFLHNFGRQLSWWATLLLALAALIVMDLVVQSVRRVYWPTDQDLMQRVEKDEQARRALFEGFAGDGVAGGLACGEDIEMQDIEVGDFGADKSRGGERA</sequence>
<dbReference type="Proteomes" id="UP000732380">
    <property type="component" value="Unassembled WGS sequence"/>
</dbReference>
<gene>
    <name evidence="3" type="ORF">E4U13_006325</name>
</gene>
<evidence type="ECO:0000313" key="3">
    <source>
        <dbReference type="EMBL" id="KAG6108712.1"/>
    </source>
</evidence>
<protein>
    <recommendedName>
        <fullName evidence="2">P-type ATPase C-terminal domain-containing protein</fullName>
    </recommendedName>
</protein>
<reference evidence="3 4" key="1">
    <citation type="journal article" date="2020" name="bioRxiv">
        <title>Whole genome comparisons of ergot fungi reveals the divergence and evolution of species within the genus Claviceps are the result of varying mechanisms driving genome evolution and host range expansion.</title>
        <authorList>
            <person name="Wyka S.A."/>
            <person name="Mondo S.J."/>
            <person name="Liu M."/>
            <person name="Dettman J."/>
            <person name="Nalam V."/>
            <person name="Broders K.D."/>
        </authorList>
    </citation>
    <scope>NUCLEOTIDE SEQUENCE [LARGE SCALE GENOMIC DNA]</scope>
    <source>
        <strain evidence="3 4">LM576</strain>
    </source>
</reference>
<proteinExistence type="predicted"/>
<feature type="domain" description="P-type ATPase C-terminal" evidence="2">
    <location>
        <begin position="3"/>
        <end position="87"/>
    </location>
</feature>
<evidence type="ECO:0000313" key="4">
    <source>
        <dbReference type="Proteomes" id="UP000732380"/>
    </source>
</evidence>
<name>A0A9P7PUW5_9HYPO</name>
<comment type="caution">
    <text evidence="3">The sequence shown here is derived from an EMBL/GenBank/DDBJ whole genome shotgun (WGS) entry which is preliminary data.</text>
</comment>
<keyword evidence="1" id="KW-0812">Transmembrane</keyword>
<dbReference type="Pfam" id="PF16212">
    <property type="entry name" value="PhoLip_ATPase_C"/>
    <property type="match status" value="1"/>
</dbReference>
<evidence type="ECO:0000256" key="1">
    <source>
        <dbReference type="SAM" id="Phobius"/>
    </source>
</evidence>
<dbReference type="AlphaFoldDB" id="A0A9P7PUW5"/>